<dbReference type="EC" id="2.7.4.22" evidence="1"/>
<dbReference type="EMBL" id="CP068393">
    <property type="protein sequence ID" value="QUC67235.1"/>
    <property type="molecule type" value="Genomic_DNA"/>
</dbReference>
<evidence type="ECO:0000313" key="1">
    <source>
        <dbReference type="EMBL" id="QUC67235.1"/>
    </source>
</evidence>
<gene>
    <name evidence="1" type="ORF">JYE49_00515</name>
</gene>
<protein>
    <submittedName>
        <fullName evidence="1">UMP kinase</fullName>
        <ecNumber evidence="1">2.7.4.22</ecNumber>
    </submittedName>
</protein>
<evidence type="ECO:0000313" key="2">
    <source>
        <dbReference type="Proteomes" id="UP000682782"/>
    </source>
</evidence>
<organism evidence="1 2">
    <name type="scientific">Aristaeella hokkaidonensis</name>
    <dbReference type="NCBI Taxonomy" id="3046382"/>
    <lineage>
        <taxon>Bacteria</taxon>
        <taxon>Bacillati</taxon>
        <taxon>Bacillota</taxon>
        <taxon>Clostridia</taxon>
        <taxon>Eubacteriales</taxon>
        <taxon>Aristaeellaceae</taxon>
        <taxon>Aristaeella</taxon>
    </lineage>
</organism>
<sequence>MAVYHRILLKLSGEALKSGSDLFDFEKVNEVASIVRRMHDMGVEVGIVIGAGNIWRGRQGPAANMDAVTADQMGMLGTVINCLCVADALRKAGLDAIVQSAVDMNRFAEPFNAMAARRHLSEGRVVLFACGTGNPFFSTDSGVALRAIEMEVDAVLMAKNIDGVYTADPMKDPTATLIKDITYTDALARGLKVMDASAFALCAENKVPMVRVFGLDDPENLLRVLEGSDIGTFVHP</sequence>
<keyword evidence="1" id="KW-0808">Transferase</keyword>
<keyword evidence="2" id="KW-1185">Reference proteome</keyword>
<keyword evidence="1" id="KW-0418">Kinase</keyword>
<reference evidence="1" key="1">
    <citation type="submission" date="2021-01" db="EMBL/GenBank/DDBJ databases">
        <title>Complete genome sequence of Clostridiales bacterium R-7.</title>
        <authorList>
            <person name="Mahoney-Kurpe S.C."/>
            <person name="Palevich N."/>
            <person name="Koike S."/>
            <person name="Moon C.D."/>
            <person name="Attwood G.T."/>
        </authorList>
    </citation>
    <scope>NUCLEOTIDE SEQUENCE</scope>
    <source>
        <strain evidence="1">R-7</strain>
    </source>
</reference>
<name>A0AC61MWQ7_9FIRM</name>
<dbReference type="Proteomes" id="UP000682782">
    <property type="component" value="Chromosome"/>
</dbReference>
<proteinExistence type="predicted"/>
<accession>A0AC61MWQ7</accession>